<sequence length="31" mass="3617">MQYNDNQLTSLVDCGKIGNQGEYRARRNLKM</sequence>
<reference evidence="1" key="1">
    <citation type="journal article" date="2014" name="Front. Microbiol.">
        <title>High frequency of phylogenetically diverse reductive dehalogenase-homologous genes in deep subseafloor sedimentary metagenomes.</title>
        <authorList>
            <person name="Kawai M."/>
            <person name="Futagami T."/>
            <person name="Toyoda A."/>
            <person name="Takaki Y."/>
            <person name="Nishi S."/>
            <person name="Hori S."/>
            <person name="Arai W."/>
            <person name="Tsubouchi T."/>
            <person name="Morono Y."/>
            <person name="Uchiyama I."/>
            <person name="Ito T."/>
            <person name="Fujiyama A."/>
            <person name="Inagaki F."/>
            <person name="Takami H."/>
        </authorList>
    </citation>
    <scope>NUCLEOTIDE SEQUENCE</scope>
    <source>
        <strain evidence="1">Expedition CK06-06</strain>
    </source>
</reference>
<comment type="caution">
    <text evidence="1">The sequence shown here is derived from an EMBL/GenBank/DDBJ whole genome shotgun (WGS) entry which is preliminary data.</text>
</comment>
<organism evidence="1">
    <name type="scientific">marine sediment metagenome</name>
    <dbReference type="NCBI Taxonomy" id="412755"/>
    <lineage>
        <taxon>unclassified sequences</taxon>
        <taxon>metagenomes</taxon>
        <taxon>ecological metagenomes</taxon>
    </lineage>
</organism>
<name>X0Y3P4_9ZZZZ</name>
<feature type="non-terminal residue" evidence="1">
    <location>
        <position position="31"/>
    </location>
</feature>
<gene>
    <name evidence="1" type="ORF">S01H1_64732</name>
</gene>
<protein>
    <submittedName>
        <fullName evidence="1">Uncharacterized protein</fullName>
    </submittedName>
</protein>
<proteinExistence type="predicted"/>
<dbReference type="EMBL" id="BARS01042685">
    <property type="protein sequence ID" value="GAG31456.1"/>
    <property type="molecule type" value="Genomic_DNA"/>
</dbReference>
<evidence type="ECO:0000313" key="1">
    <source>
        <dbReference type="EMBL" id="GAG31456.1"/>
    </source>
</evidence>
<accession>X0Y3P4</accession>
<dbReference type="AlphaFoldDB" id="X0Y3P4"/>